<dbReference type="InterPro" id="IPR001667">
    <property type="entry name" value="DDH_dom"/>
</dbReference>
<dbReference type="GO" id="GO:0003676">
    <property type="term" value="F:nucleic acid binding"/>
    <property type="evidence" value="ECO:0007669"/>
    <property type="project" value="InterPro"/>
</dbReference>
<dbReference type="PANTHER" id="PTHR47618:SF1">
    <property type="entry name" value="BIFUNCTIONAL OLIGORIBONUCLEASE AND PAP PHOSPHATASE NRNA"/>
    <property type="match status" value="1"/>
</dbReference>
<sequence length="324" mass="35958">MDIQKIIDKLANSKEVGIISHLSPDGDALGSQLALALGLEKMGIKTILINKDFVPENLSFLPSSQSIKPLESFTNIPEVLVFVDCATMERTGYDTDDINTNKIFTINIDHHISNSNFARYNLVKNQAAATAEIIYDLLSLLQIKMDKNIATSLYTGLSTDTGSFMYDNVTPTTHKVAADLIKYGADTSKVRVNFYENMSRNKVELLKQGLSNLNFSVDGRIAWIAYDLKSFEELNLSSTDADGMISYVKNISEVEVAMVFKEVQTNLYKVSMRSKSWFDVNELASLFDGGGHVRAAGCTIKGEINENIKKIVESCQQIMMRGGF</sequence>
<reference evidence="3 4" key="1">
    <citation type="submission" date="2017-04" db="EMBL/GenBank/DDBJ databases">
        <authorList>
            <person name="Afonso C.L."/>
            <person name="Miller P.J."/>
            <person name="Scott M.A."/>
            <person name="Spackman E."/>
            <person name="Goraichik I."/>
            <person name="Dimitrov K.M."/>
            <person name="Suarez D.L."/>
            <person name="Swayne D.E."/>
        </authorList>
    </citation>
    <scope>NUCLEOTIDE SEQUENCE [LARGE SCALE GENOMIC DNA]</scope>
    <source>
        <strain evidence="3 4">DSM 11270</strain>
    </source>
</reference>
<dbReference type="InterPro" id="IPR003156">
    <property type="entry name" value="DHHA1_dom"/>
</dbReference>
<accession>A0A1W1VLK6</accession>
<dbReference type="PANTHER" id="PTHR47618">
    <property type="entry name" value="BIFUNCTIONAL OLIGORIBONUCLEASE AND PAP PHOSPHATASE NRNA"/>
    <property type="match status" value="1"/>
</dbReference>
<dbReference type="OrthoDB" id="9803668at2"/>
<dbReference type="Gene3D" id="3.10.310.30">
    <property type="match status" value="1"/>
</dbReference>
<protein>
    <submittedName>
        <fullName evidence="3">Phosphoesterase RecJ domain-containing protein</fullName>
    </submittedName>
</protein>
<dbReference type="AlphaFoldDB" id="A0A1W1VLK6"/>
<feature type="domain" description="DDH" evidence="1">
    <location>
        <begin position="16"/>
        <end position="156"/>
    </location>
</feature>
<dbReference type="InterPro" id="IPR038763">
    <property type="entry name" value="DHH_sf"/>
</dbReference>
<dbReference type="Proteomes" id="UP000192731">
    <property type="component" value="Unassembled WGS sequence"/>
</dbReference>
<dbReference type="SUPFAM" id="SSF64182">
    <property type="entry name" value="DHH phosphoesterases"/>
    <property type="match status" value="1"/>
</dbReference>
<dbReference type="Pfam" id="PF01368">
    <property type="entry name" value="DHH"/>
    <property type="match status" value="1"/>
</dbReference>
<feature type="domain" description="DHHA1" evidence="2">
    <location>
        <begin position="234"/>
        <end position="318"/>
    </location>
</feature>
<evidence type="ECO:0000259" key="1">
    <source>
        <dbReference type="Pfam" id="PF01368"/>
    </source>
</evidence>
<dbReference type="EMBL" id="FWWT01000022">
    <property type="protein sequence ID" value="SMB94100.1"/>
    <property type="molecule type" value="Genomic_DNA"/>
</dbReference>
<evidence type="ECO:0000313" key="4">
    <source>
        <dbReference type="Proteomes" id="UP000192731"/>
    </source>
</evidence>
<dbReference type="Gene3D" id="3.90.1640.10">
    <property type="entry name" value="inorganic pyrophosphatase (n-terminal core)"/>
    <property type="match status" value="1"/>
</dbReference>
<dbReference type="RefSeq" id="WP_159446321.1">
    <property type="nucleotide sequence ID" value="NZ_FWWT01000022.1"/>
</dbReference>
<keyword evidence="4" id="KW-1185">Reference proteome</keyword>
<dbReference type="Pfam" id="PF02272">
    <property type="entry name" value="DHHA1"/>
    <property type="match status" value="1"/>
</dbReference>
<gene>
    <name evidence="3" type="ORF">SAMN00017405_0148</name>
</gene>
<dbReference type="STRING" id="656914.SAMN00017405_0148"/>
<evidence type="ECO:0000259" key="2">
    <source>
        <dbReference type="Pfam" id="PF02272"/>
    </source>
</evidence>
<dbReference type="InterPro" id="IPR051319">
    <property type="entry name" value="Oligoribo/pAp-PDE_c-di-AMP_PDE"/>
</dbReference>
<organism evidence="3 4">
    <name type="scientific">Desulfonispora thiosulfatigenes DSM 11270</name>
    <dbReference type="NCBI Taxonomy" id="656914"/>
    <lineage>
        <taxon>Bacteria</taxon>
        <taxon>Bacillati</taxon>
        <taxon>Bacillota</taxon>
        <taxon>Clostridia</taxon>
        <taxon>Eubacteriales</taxon>
        <taxon>Peptococcaceae</taxon>
        <taxon>Desulfonispora</taxon>
    </lineage>
</organism>
<proteinExistence type="predicted"/>
<name>A0A1W1VLK6_DESTI</name>
<evidence type="ECO:0000313" key="3">
    <source>
        <dbReference type="EMBL" id="SMB94100.1"/>
    </source>
</evidence>